<comment type="caution">
    <text evidence="1">The sequence shown here is derived from an EMBL/GenBank/DDBJ whole genome shotgun (WGS) entry which is preliminary data.</text>
</comment>
<evidence type="ECO:0000313" key="2">
    <source>
        <dbReference type="Proteomes" id="UP001291623"/>
    </source>
</evidence>
<dbReference type="EMBL" id="JAVYJV010000009">
    <property type="protein sequence ID" value="KAK4363274.1"/>
    <property type="molecule type" value="Genomic_DNA"/>
</dbReference>
<name>A0AAE1S5I2_9SOLA</name>
<accession>A0AAE1S5I2</accession>
<keyword evidence="2" id="KW-1185">Reference proteome</keyword>
<gene>
    <name evidence="1" type="ORF">RND71_018515</name>
</gene>
<organism evidence="1 2">
    <name type="scientific">Anisodus tanguticus</name>
    <dbReference type="NCBI Taxonomy" id="243964"/>
    <lineage>
        <taxon>Eukaryota</taxon>
        <taxon>Viridiplantae</taxon>
        <taxon>Streptophyta</taxon>
        <taxon>Embryophyta</taxon>
        <taxon>Tracheophyta</taxon>
        <taxon>Spermatophyta</taxon>
        <taxon>Magnoliopsida</taxon>
        <taxon>eudicotyledons</taxon>
        <taxon>Gunneridae</taxon>
        <taxon>Pentapetalae</taxon>
        <taxon>asterids</taxon>
        <taxon>lamiids</taxon>
        <taxon>Solanales</taxon>
        <taxon>Solanaceae</taxon>
        <taxon>Solanoideae</taxon>
        <taxon>Hyoscyameae</taxon>
        <taxon>Anisodus</taxon>
    </lineage>
</organism>
<protein>
    <submittedName>
        <fullName evidence="1">Uncharacterized protein</fullName>
    </submittedName>
</protein>
<evidence type="ECO:0000313" key="1">
    <source>
        <dbReference type="EMBL" id="KAK4363274.1"/>
    </source>
</evidence>
<dbReference type="AlphaFoldDB" id="A0AAE1S5I2"/>
<proteinExistence type="predicted"/>
<sequence length="69" mass="7798">MPLTAKAPHHQLFISSVMKCVCGFTLYFEVSDDRGAVEINKWLSCESFHSRRVSNERKSCICIGMLDSS</sequence>
<reference evidence="1" key="1">
    <citation type="submission" date="2023-12" db="EMBL/GenBank/DDBJ databases">
        <title>Genome assembly of Anisodus tanguticus.</title>
        <authorList>
            <person name="Wang Y.-J."/>
        </authorList>
    </citation>
    <scope>NUCLEOTIDE SEQUENCE</scope>
    <source>
        <strain evidence="1">KB-2021</strain>
        <tissue evidence="1">Leaf</tissue>
    </source>
</reference>
<dbReference type="Proteomes" id="UP001291623">
    <property type="component" value="Unassembled WGS sequence"/>
</dbReference>